<feature type="chain" id="PRO_5020324195" evidence="2">
    <location>
        <begin position="23"/>
        <end position="269"/>
    </location>
</feature>
<feature type="region of interest" description="Disordered" evidence="1">
    <location>
        <begin position="103"/>
        <end position="143"/>
    </location>
</feature>
<keyword evidence="2" id="KW-0732">Signal</keyword>
<dbReference type="RefSeq" id="WP_129229361.1">
    <property type="nucleotide sequence ID" value="NZ_QYBB01000049.1"/>
</dbReference>
<feature type="compositionally biased region" description="Basic residues" evidence="1">
    <location>
        <begin position="117"/>
        <end position="126"/>
    </location>
</feature>
<evidence type="ECO:0000256" key="1">
    <source>
        <dbReference type="SAM" id="MobiDB-lite"/>
    </source>
</evidence>
<dbReference type="Proteomes" id="UP000290759">
    <property type="component" value="Unassembled WGS sequence"/>
</dbReference>
<proteinExistence type="predicted"/>
<feature type="region of interest" description="Disordered" evidence="1">
    <location>
        <begin position="205"/>
        <end position="243"/>
    </location>
</feature>
<organism evidence="3 4">
    <name type="scientific">Lichenibacterium minor</name>
    <dbReference type="NCBI Taxonomy" id="2316528"/>
    <lineage>
        <taxon>Bacteria</taxon>
        <taxon>Pseudomonadati</taxon>
        <taxon>Pseudomonadota</taxon>
        <taxon>Alphaproteobacteria</taxon>
        <taxon>Hyphomicrobiales</taxon>
        <taxon>Lichenihabitantaceae</taxon>
        <taxon>Lichenibacterium</taxon>
    </lineage>
</organism>
<reference evidence="3 4" key="2">
    <citation type="submission" date="2019-02" db="EMBL/GenBank/DDBJ databases">
        <title>'Lichenibacterium ramalinii' gen. nov. sp. nov., 'Lichenibacterium minor' gen. nov. sp. nov.</title>
        <authorList>
            <person name="Pankratov T."/>
        </authorList>
    </citation>
    <scope>NUCLEOTIDE SEQUENCE [LARGE SCALE GENOMIC DNA]</scope>
    <source>
        <strain evidence="3 4">RmlP026</strain>
    </source>
</reference>
<gene>
    <name evidence="3" type="ORF">D3273_23595</name>
</gene>
<sequence length="269" mass="29066">MRRIAFALVLIAASGWAAPSQAQWWGGGWQRPCFGGCGPPFGGGGRWRPDGFVVWGAAPRATWDGSGEFAPRGYGPGRWGWRRMMWRREMRRRRFEAWSRGAERDAEAMPRGGPQPRNRRWIRRWSRWPGSPPGPGLARRWFPGDRVTSPGADDAVAASGALRGVQSATRATVPMRLTAATMLRRPVARPARPDAVPATVAVHLPAASPREAAPRPHRGMPDEPLTRPMALTSQPAARPSAATVAPLAVSTPVLPAGTPPADVPVAPLD</sequence>
<keyword evidence="4" id="KW-1185">Reference proteome</keyword>
<evidence type="ECO:0000313" key="3">
    <source>
        <dbReference type="EMBL" id="RYC29517.1"/>
    </source>
</evidence>
<dbReference type="EMBL" id="QYBB01000049">
    <property type="protein sequence ID" value="RYC29517.1"/>
    <property type="molecule type" value="Genomic_DNA"/>
</dbReference>
<name>A0A4Q2U3Q3_9HYPH</name>
<protein>
    <submittedName>
        <fullName evidence="3">Uncharacterized protein</fullName>
    </submittedName>
</protein>
<evidence type="ECO:0000313" key="4">
    <source>
        <dbReference type="Proteomes" id="UP000290759"/>
    </source>
</evidence>
<feature type="signal peptide" evidence="2">
    <location>
        <begin position="1"/>
        <end position="22"/>
    </location>
</feature>
<comment type="caution">
    <text evidence="3">The sequence shown here is derived from an EMBL/GenBank/DDBJ whole genome shotgun (WGS) entry which is preliminary data.</text>
</comment>
<dbReference type="AlphaFoldDB" id="A0A4Q2U3Q3"/>
<accession>A0A4Q2U3Q3</accession>
<reference evidence="3 4" key="1">
    <citation type="submission" date="2018-12" db="EMBL/GenBank/DDBJ databases">
        <authorList>
            <person name="Grouzdev D.S."/>
            <person name="Krutkina M.S."/>
        </authorList>
    </citation>
    <scope>NUCLEOTIDE SEQUENCE [LARGE SCALE GENOMIC DNA]</scope>
    <source>
        <strain evidence="3 4">RmlP026</strain>
    </source>
</reference>
<evidence type="ECO:0000256" key="2">
    <source>
        <dbReference type="SAM" id="SignalP"/>
    </source>
</evidence>